<keyword evidence="2" id="KW-0732">Signal</keyword>
<feature type="compositionally biased region" description="Low complexity" evidence="1">
    <location>
        <begin position="101"/>
        <end position="116"/>
    </location>
</feature>
<feature type="signal peptide" evidence="2">
    <location>
        <begin position="1"/>
        <end position="20"/>
    </location>
</feature>
<name>C4XSV1_SOLM1</name>
<evidence type="ECO:0000313" key="4">
    <source>
        <dbReference type="Proteomes" id="UP000009071"/>
    </source>
</evidence>
<sequence>MNRRIPIAALLLAFGLSGCASNNKDFEKEIWGQQAPESPTDTGWPRQSATPPPPPPPAYTPAPYAPPPPPAPVASRPLPAQAAPAAAAPAMPAASGGTGRTIAPPVVEPAPTVTDPRFAPKPFKPGAAEAEQAAASQAGYSGAPAAASGQAAAMAAPAAARPAPMPEPAGPASEEPAGAPSDRATFTFMAGSFAHKEKASELMNALESRGFSTRIDQGKLNNKTFFKVYAVKEGNRAELEGELFAAGVTEPHLTEERPLDRGGAPKSGAAGSAKTAPAATGTAKAPSPKPSGNIPPPIVEPAPPLPDGYVPPPPKAGGS</sequence>
<dbReference type="PRINTS" id="PR01217">
    <property type="entry name" value="PRICHEXTENSN"/>
</dbReference>
<gene>
    <name evidence="3" type="ordered locus">DMR_23020</name>
</gene>
<feature type="compositionally biased region" description="Polar residues" evidence="1">
    <location>
        <begin position="35"/>
        <end position="48"/>
    </location>
</feature>
<dbReference type="PROSITE" id="PS51257">
    <property type="entry name" value="PROKAR_LIPOPROTEIN"/>
    <property type="match status" value="1"/>
</dbReference>
<dbReference type="RefSeq" id="WP_015860975.1">
    <property type="nucleotide sequence ID" value="NC_012796.1"/>
</dbReference>
<feature type="chain" id="PRO_5002946033" description="SPOR domain-containing protein" evidence="2">
    <location>
        <begin position="21"/>
        <end position="319"/>
    </location>
</feature>
<dbReference type="AlphaFoldDB" id="C4XSV1"/>
<protein>
    <recommendedName>
        <fullName evidence="5">SPOR domain-containing protein</fullName>
    </recommendedName>
</protein>
<proteinExistence type="predicted"/>
<dbReference type="HOGENOM" id="CLU_902336_0_0_7"/>
<feature type="compositionally biased region" description="Low complexity" evidence="1">
    <location>
        <begin position="262"/>
        <end position="286"/>
    </location>
</feature>
<feature type="compositionally biased region" description="Pro residues" evidence="1">
    <location>
        <begin position="287"/>
        <end position="319"/>
    </location>
</feature>
<dbReference type="OrthoDB" id="5456000at2"/>
<dbReference type="EMBL" id="AP010904">
    <property type="protein sequence ID" value="BAH75793.1"/>
    <property type="molecule type" value="Genomic_DNA"/>
</dbReference>
<evidence type="ECO:0000256" key="1">
    <source>
        <dbReference type="SAM" id="MobiDB-lite"/>
    </source>
</evidence>
<accession>C4XSV1</accession>
<evidence type="ECO:0000256" key="2">
    <source>
        <dbReference type="SAM" id="SignalP"/>
    </source>
</evidence>
<feature type="region of interest" description="Disordered" evidence="1">
    <location>
        <begin position="27"/>
        <end position="184"/>
    </location>
</feature>
<feature type="region of interest" description="Disordered" evidence="1">
    <location>
        <begin position="247"/>
        <end position="319"/>
    </location>
</feature>
<feature type="compositionally biased region" description="Low complexity" evidence="1">
    <location>
        <begin position="74"/>
        <end position="94"/>
    </location>
</feature>
<feature type="compositionally biased region" description="Low complexity" evidence="1">
    <location>
        <begin position="125"/>
        <end position="162"/>
    </location>
</feature>
<keyword evidence="4" id="KW-1185">Reference proteome</keyword>
<feature type="compositionally biased region" description="Low complexity" evidence="1">
    <location>
        <begin position="170"/>
        <end position="181"/>
    </location>
</feature>
<dbReference type="eggNOG" id="ENOG5033IK8">
    <property type="taxonomic scope" value="Bacteria"/>
</dbReference>
<dbReference type="Proteomes" id="UP000009071">
    <property type="component" value="Chromosome"/>
</dbReference>
<evidence type="ECO:0008006" key="5">
    <source>
        <dbReference type="Google" id="ProtNLM"/>
    </source>
</evidence>
<dbReference type="KEGG" id="dma:DMR_23020"/>
<evidence type="ECO:0000313" key="3">
    <source>
        <dbReference type="EMBL" id="BAH75793.1"/>
    </source>
</evidence>
<reference evidence="3 4" key="1">
    <citation type="journal article" date="2009" name="Genome Res.">
        <title>Whole genome sequence of Desulfovibrio magneticus strain RS-1 revealed common gene clusters in magnetotactic bacteria.</title>
        <authorList>
            <person name="Nakazawa H."/>
            <person name="Arakaki A."/>
            <person name="Narita-Yamada S."/>
            <person name="Yashiro I."/>
            <person name="Jinno K."/>
            <person name="Aoki N."/>
            <person name="Tsuruyama A."/>
            <person name="Okamura Y."/>
            <person name="Tanikawa S."/>
            <person name="Fujita N."/>
            <person name="Takeyama H."/>
            <person name="Matsunaga T."/>
        </authorList>
    </citation>
    <scope>NUCLEOTIDE SEQUENCE [LARGE SCALE GENOMIC DNA]</scope>
    <source>
        <strain evidence="4">ATCC 700980 / DSM 13731 / RS-1</strain>
    </source>
</reference>
<organism evidence="3 4">
    <name type="scientific">Solidesulfovibrio magneticus (strain ATCC 700980 / DSM 13731 / RS-1)</name>
    <name type="common">Desulfovibrio magneticus</name>
    <dbReference type="NCBI Taxonomy" id="573370"/>
    <lineage>
        <taxon>Bacteria</taxon>
        <taxon>Pseudomonadati</taxon>
        <taxon>Thermodesulfobacteriota</taxon>
        <taxon>Desulfovibrionia</taxon>
        <taxon>Desulfovibrionales</taxon>
        <taxon>Desulfovibrionaceae</taxon>
        <taxon>Solidesulfovibrio</taxon>
    </lineage>
</organism>
<dbReference type="STRING" id="573370.DMR_23020"/>
<feature type="compositionally biased region" description="Pro residues" evidence="1">
    <location>
        <begin position="50"/>
        <end position="72"/>
    </location>
</feature>